<reference evidence="1" key="1">
    <citation type="submission" date="2020-06" db="EMBL/GenBank/DDBJ databases">
        <authorList>
            <consortium name="Plant Systems Biology data submission"/>
        </authorList>
    </citation>
    <scope>NUCLEOTIDE SEQUENCE</scope>
    <source>
        <strain evidence="1">D6</strain>
    </source>
</reference>
<accession>A0A9N8EGK2</accession>
<name>A0A9N8EGK2_9STRA</name>
<evidence type="ECO:0000313" key="1">
    <source>
        <dbReference type="EMBL" id="CAB9518194.1"/>
    </source>
</evidence>
<dbReference type="EMBL" id="CAICTM010000912">
    <property type="protein sequence ID" value="CAB9518194.1"/>
    <property type="molecule type" value="Genomic_DNA"/>
</dbReference>
<protein>
    <submittedName>
        <fullName evidence="1">Uncharacterized protein</fullName>
    </submittedName>
</protein>
<keyword evidence="2" id="KW-1185">Reference proteome</keyword>
<gene>
    <name evidence="1" type="ORF">SEMRO_914_G219521.1</name>
</gene>
<sequence length="159" mass="17581">MTDDKQCILVQAADAGDLQTSRRRHPRSEKIASNMMSSKSSLQLSTGTFIDALHGTILFSIDQAVFGCVLLEKKGWLESTVVKSLMCTNSGISFVLEQPSHRGGGARRLLHITGVLGSRSKYMAAVLLLVRAARSLYRACWLVATLQPGRMTRLLWPYR</sequence>
<organism evidence="1 2">
    <name type="scientific">Seminavis robusta</name>
    <dbReference type="NCBI Taxonomy" id="568900"/>
    <lineage>
        <taxon>Eukaryota</taxon>
        <taxon>Sar</taxon>
        <taxon>Stramenopiles</taxon>
        <taxon>Ochrophyta</taxon>
        <taxon>Bacillariophyta</taxon>
        <taxon>Bacillariophyceae</taxon>
        <taxon>Bacillariophycidae</taxon>
        <taxon>Naviculales</taxon>
        <taxon>Naviculaceae</taxon>
        <taxon>Seminavis</taxon>
    </lineage>
</organism>
<dbReference type="AlphaFoldDB" id="A0A9N8EGK2"/>
<proteinExistence type="predicted"/>
<comment type="caution">
    <text evidence="1">The sequence shown here is derived from an EMBL/GenBank/DDBJ whole genome shotgun (WGS) entry which is preliminary data.</text>
</comment>
<evidence type="ECO:0000313" key="2">
    <source>
        <dbReference type="Proteomes" id="UP001153069"/>
    </source>
</evidence>
<dbReference type="Proteomes" id="UP001153069">
    <property type="component" value="Unassembled WGS sequence"/>
</dbReference>